<feature type="transmembrane region" description="Helical" evidence="1">
    <location>
        <begin position="163"/>
        <end position="181"/>
    </location>
</feature>
<reference evidence="3" key="2">
    <citation type="submission" date="2019-01" db="EMBL/GenBank/DDBJ databases">
        <title>Oenococcus sicerae UCMA17102.</title>
        <authorList>
            <person name="Cousin F.J."/>
            <person name="Le Guellec R."/>
            <person name="Cretenet M."/>
        </authorList>
    </citation>
    <scope>NUCLEOTIDE SEQUENCE</scope>
    <source>
        <strain evidence="3">UCMA17102</strain>
    </source>
</reference>
<feature type="transmembrane region" description="Helical" evidence="1">
    <location>
        <begin position="91"/>
        <end position="112"/>
    </location>
</feature>
<dbReference type="Pfam" id="PF01569">
    <property type="entry name" value="PAP2"/>
    <property type="match status" value="1"/>
</dbReference>
<organism evidence="3 6">
    <name type="scientific">Oenococcus sicerae</name>
    <dbReference type="NCBI Taxonomy" id="2203724"/>
    <lineage>
        <taxon>Bacteria</taxon>
        <taxon>Bacillati</taxon>
        <taxon>Bacillota</taxon>
        <taxon>Bacilli</taxon>
        <taxon>Lactobacillales</taxon>
        <taxon>Lactobacillaceae</taxon>
        <taxon>Oenococcus</taxon>
    </lineage>
</organism>
<dbReference type="RefSeq" id="WP_128686842.1">
    <property type="nucleotide sequence ID" value="NZ_CP029684.2"/>
</dbReference>
<keyword evidence="1" id="KW-0812">Transmembrane</keyword>
<evidence type="ECO:0000313" key="3">
    <source>
        <dbReference type="EMBL" id="MDN6899682.1"/>
    </source>
</evidence>
<dbReference type="EMBL" id="SDWY01000001">
    <property type="protein sequence ID" value="MDN6899682.1"/>
    <property type="molecule type" value="Genomic_DNA"/>
</dbReference>
<evidence type="ECO:0000259" key="2">
    <source>
        <dbReference type="SMART" id="SM00014"/>
    </source>
</evidence>
<dbReference type="PANTHER" id="PTHR14969:SF13">
    <property type="entry name" value="AT30094P"/>
    <property type="match status" value="1"/>
</dbReference>
<accession>A0AAJ1RBD8</accession>
<protein>
    <submittedName>
        <fullName evidence="3">Phosphatase PAP2 family protein</fullName>
    </submittedName>
</protein>
<evidence type="ECO:0000313" key="5">
    <source>
        <dbReference type="Proteomes" id="UP000286907"/>
    </source>
</evidence>
<proteinExistence type="predicted"/>
<evidence type="ECO:0000313" key="4">
    <source>
        <dbReference type="EMBL" id="QAS70376.1"/>
    </source>
</evidence>
<dbReference type="CDD" id="cd03392">
    <property type="entry name" value="PAP2_like_2"/>
    <property type="match status" value="1"/>
</dbReference>
<dbReference type="Proteomes" id="UP001167919">
    <property type="component" value="Unassembled WGS sequence"/>
</dbReference>
<evidence type="ECO:0000256" key="1">
    <source>
        <dbReference type="SAM" id="Phobius"/>
    </source>
</evidence>
<feature type="transmembrane region" description="Helical" evidence="1">
    <location>
        <begin position="132"/>
        <end position="151"/>
    </location>
</feature>
<dbReference type="SMART" id="SM00014">
    <property type="entry name" value="acidPPc"/>
    <property type="match status" value="1"/>
</dbReference>
<keyword evidence="1" id="KW-0472">Membrane</keyword>
<feature type="domain" description="Phosphatidic acid phosphatase type 2/haloperoxidase" evidence="2">
    <location>
        <begin position="91"/>
        <end position="202"/>
    </location>
</feature>
<feature type="transmembrane region" description="Helical" evidence="1">
    <location>
        <begin position="187"/>
        <end position="205"/>
    </location>
</feature>
<reference evidence="4" key="3">
    <citation type="submission" date="2020-01" db="EMBL/GenBank/DDBJ databases">
        <authorList>
            <person name="Cousin F.J."/>
            <person name="Le Guellec R."/>
            <person name="Cretenet M."/>
        </authorList>
    </citation>
    <scope>NUCLEOTIDE SEQUENCE</scope>
    <source>
        <strain evidence="4">UCMA 15228</strain>
    </source>
</reference>
<dbReference type="Proteomes" id="UP000286907">
    <property type="component" value="Chromosome"/>
</dbReference>
<evidence type="ECO:0000313" key="6">
    <source>
        <dbReference type="Proteomes" id="UP001167919"/>
    </source>
</evidence>
<dbReference type="InterPro" id="IPR000326">
    <property type="entry name" value="PAP2/HPO"/>
</dbReference>
<dbReference type="InterPro" id="IPR036938">
    <property type="entry name" value="PAP2/HPO_sf"/>
</dbReference>
<keyword evidence="5" id="KW-1185">Reference proteome</keyword>
<dbReference type="PANTHER" id="PTHR14969">
    <property type="entry name" value="SPHINGOSINE-1-PHOSPHATE PHOSPHOHYDROLASE"/>
    <property type="match status" value="1"/>
</dbReference>
<feature type="transmembrane region" description="Helical" evidence="1">
    <location>
        <begin position="12"/>
        <end position="37"/>
    </location>
</feature>
<name>A0AAJ1RBD8_9LACO</name>
<dbReference type="AlphaFoldDB" id="A0AAJ1RBD8"/>
<sequence>MMVKQLNKLDKTALFAGFGIFLILAISVLAQSSWLIYSDNSVMNVISLYQDKMDIQIAEWISFFGSPTVATVLSILIILFAIWYQQKYVEAIWSVAFLATTSLVGVLLKLLFARPRPLDKLVPASGFSFPSGHVLATMILIILFWHFMLPYVKKGFWQRTAEFLLIFWVLLVALSRVYLHVHFPSDTIASVCLALGMAAFTKLGLEPIRSERNYKHFFRS</sequence>
<dbReference type="Gene3D" id="1.20.144.10">
    <property type="entry name" value="Phosphatidic acid phosphatase type 2/haloperoxidase"/>
    <property type="match status" value="2"/>
</dbReference>
<keyword evidence="1" id="KW-1133">Transmembrane helix</keyword>
<feature type="transmembrane region" description="Helical" evidence="1">
    <location>
        <begin position="57"/>
        <end position="84"/>
    </location>
</feature>
<reference evidence="4 5" key="1">
    <citation type="journal article" date="2019" name="Syst. Appl. Microbiol.">
        <title>Oenococcus sicerae sp. nov., isolated from French cider.</title>
        <authorList>
            <person name="Cousin F.J."/>
            <person name="Le Guellec R."/>
            <person name="Chagnot C."/>
            <person name="Goux D."/>
            <person name="Dalmasso M."/>
            <person name="Laplace J.M."/>
            <person name="Cretenet M."/>
        </authorList>
    </citation>
    <scope>NUCLEOTIDE SEQUENCE [LARGE SCALE GENOMIC DNA]</scope>
    <source>
        <strain evidence="4 5">UCMA 15228</strain>
    </source>
</reference>
<gene>
    <name evidence="4" type="ORF">DLJ48_07495</name>
    <name evidence="3" type="ORF">EVC35_01500</name>
</gene>
<dbReference type="EMBL" id="CP029684">
    <property type="protein sequence ID" value="QAS70376.1"/>
    <property type="molecule type" value="Genomic_DNA"/>
</dbReference>
<dbReference type="SUPFAM" id="SSF48317">
    <property type="entry name" value="Acid phosphatase/Vanadium-dependent haloperoxidase"/>
    <property type="match status" value="1"/>
</dbReference>